<dbReference type="Pfam" id="PF01853">
    <property type="entry name" value="MOZ_SAS"/>
    <property type="match status" value="1"/>
</dbReference>
<keyword evidence="10" id="KW-0804">Transcription</keyword>
<keyword evidence="4" id="KW-0808">Transferase</keyword>
<dbReference type="Gene3D" id="1.10.10.10">
    <property type="entry name" value="Winged helix-like DNA-binding domain superfamily/Winged helix DNA-binding domain"/>
    <property type="match status" value="1"/>
</dbReference>
<evidence type="ECO:0000256" key="8">
    <source>
        <dbReference type="ARBA" id="ARBA00022990"/>
    </source>
</evidence>
<comment type="caution">
    <text evidence="16">The sequence shown here is derived from an EMBL/GenBank/DDBJ whole genome shotgun (WGS) entry which is preliminary data.</text>
</comment>
<keyword evidence="8" id="KW-0007">Acetylation</keyword>
<dbReference type="OrthoDB" id="787137at2759"/>
<evidence type="ECO:0000256" key="14">
    <source>
        <dbReference type="PIRSR" id="PIRSR602717-51"/>
    </source>
</evidence>
<dbReference type="InterPro" id="IPR036388">
    <property type="entry name" value="WH-like_DNA-bd_sf"/>
</dbReference>
<dbReference type="PANTHER" id="PTHR10615:SF219">
    <property type="entry name" value="HISTONE ACETYLTRANSFERASE KAT5"/>
    <property type="match status" value="1"/>
</dbReference>
<reference evidence="16 17" key="1">
    <citation type="submission" date="2019-09" db="EMBL/GenBank/DDBJ databases">
        <title>The hologenome of the rock-dwelling lichen Lasallia pustulata.</title>
        <authorList>
            <person name="Greshake Tzovaras B."/>
            <person name="Segers F."/>
            <person name="Bicker A."/>
            <person name="Dal Grande F."/>
            <person name="Otte J."/>
            <person name="Hankeln T."/>
            <person name="Schmitt I."/>
            <person name="Ebersberger I."/>
        </authorList>
    </citation>
    <scope>NUCLEOTIDE SEQUENCE [LARGE SCALE GENOMIC DNA]</scope>
    <source>
        <strain evidence="16">A1-1</strain>
    </source>
</reference>
<proteinExistence type="inferred from homology"/>
<dbReference type="EMBL" id="VXIT01000007">
    <property type="protein sequence ID" value="KAA6411435.1"/>
    <property type="molecule type" value="Genomic_DNA"/>
</dbReference>
<dbReference type="EC" id="2.3.1.48" evidence="3"/>
<keyword evidence="7" id="KW-0862">Zinc</keyword>
<evidence type="ECO:0000313" key="17">
    <source>
        <dbReference type="Proteomes" id="UP000324767"/>
    </source>
</evidence>
<dbReference type="InterPro" id="IPR050603">
    <property type="entry name" value="MYST_HAT"/>
</dbReference>
<sequence>MGSMPQFLSAVASSLPSKMPTSPKAMADRNVQNVVLGDIFFKTWYPSFYPEELVGRDTERLYVCRWCFKYSKEVMPFSAHVKACPLKDVSPPGTLIYTKDVYSIYEVDGEEHKLFTQNLSLFAKLFLDNKSVFFDVASFNYYLLVHHPSHPHTPSSSPHHVIGFFSKEKMSWDNNNLACILVFPPWQRNGFGKILMGVSYELSKREGRLGGPEKPLSELGRKGYLGFWETRVARAISETKARTTMSVSDIAEACWMLPEDVLFTLKEMAIVGPKKRADGSAVVSKSRLRGWIRANGLDLTPPISEEGFVEELAPEQTEDVGS</sequence>
<gene>
    <name evidence="16" type="ORF">FRX48_04715</name>
</gene>
<keyword evidence="12" id="KW-0012">Acyltransferase</keyword>
<dbReference type="Gene3D" id="3.30.60.60">
    <property type="entry name" value="N-acetyl transferase-like"/>
    <property type="match status" value="1"/>
</dbReference>
<evidence type="ECO:0000256" key="1">
    <source>
        <dbReference type="ARBA" id="ARBA00004123"/>
    </source>
</evidence>
<feature type="domain" description="MYST-type HAT" evidence="15">
    <location>
        <begin position="26"/>
        <end position="293"/>
    </location>
</feature>
<dbReference type="Pfam" id="PF17772">
    <property type="entry name" value="zf-MYST"/>
    <property type="match status" value="1"/>
</dbReference>
<feature type="active site" description="Proton donor/acceptor" evidence="14">
    <location>
        <position position="213"/>
    </location>
</feature>
<evidence type="ECO:0000256" key="7">
    <source>
        <dbReference type="ARBA" id="ARBA00022833"/>
    </source>
</evidence>
<dbReference type="PROSITE" id="PS51726">
    <property type="entry name" value="MYST_HAT"/>
    <property type="match status" value="1"/>
</dbReference>
<dbReference type="Proteomes" id="UP000324767">
    <property type="component" value="Unassembled WGS sequence"/>
</dbReference>
<dbReference type="GO" id="GO:0008270">
    <property type="term" value="F:zinc ion binding"/>
    <property type="evidence" value="ECO:0007669"/>
    <property type="project" value="UniProtKB-KW"/>
</dbReference>
<dbReference type="InterPro" id="IPR040706">
    <property type="entry name" value="Zf-MYST"/>
</dbReference>
<keyword evidence="11" id="KW-0539">Nucleus</keyword>
<evidence type="ECO:0000256" key="2">
    <source>
        <dbReference type="ARBA" id="ARBA00010107"/>
    </source>
</evidence>
<accession>A0A5M8PR52</accession>
<evidence type="ECO:0000256" key="12">
    <source>
        <dbReference type="ARBA" id="ARBA00023315"/>
    </source>
</evidence>
<evidence type="ECO:0000256" key="5">
    <source>
        <dbReference type="ARBA" id="ARBA00022723"/>
    </source>
</evidence>
<organism evidence="16 17">
    <name type="scientific">Lasallia pustulata</name>
    <dbReference type="NCBI Taxonomy" id="136370"/>
    <lineage>
        <taxon>Eukaryota</taxon>
        <taxon>Fungi</taxon>
        <taxon>Dikarya</taxon>
        <taxon>Ascomycota</taxon>
        <taxon>Pezizomycotina</taxon>
        <taxon>Lecanoromycetes</taxon>
        <taxon>OSLEUM clade</taxon>
        <taxon>Umbilicariomycetidae</taxon>
        <taxon>Umbilicariales</taxon>
        <taxon>Umbilicariaceae</taxon>
        <taxon>Lasallia</taxon>
    </lineage>
</organism>
<dbReference type="InterPro" id="IPR002717">
    <property type="entry name" value="HAT_MYST-type"/>
</dbReference>
<evidence type="ECO:0000313" key="16">
    <source>
        <dbReference type="EMBL" id="KAA6411435.1"/>
    </source>
</evidence>
<dbReference type="GO" id="GO:0005634">
    <property type="term" value="C:nucleus"/>
    <property type="evidence" value="ECO:0007669"/>
    <property type="project" value="UniProtKB-SubCell"/>
</dbReference>
<evidence type="ECO:0000256" key="3">
    <source>
        <dbReference type="ARBA" id="ARBA00013184"/>
    </source>
</evidence>
<evidence type="ECO:0000256" key="6">
    <source>
        <dbReference type="ARBA" id="ARBA00022771"/>
    </source>
</evidence>
<dbReference type="GO" id="GO:0035267">
    <property type="term" value="C:NuA4 histone acetyltransferase complex"/>
    <property type="evidence" value="ECO:0007669"/>
    <property type="project" value="TreeGrafter"/>
</dbReference>
<evidence type="ECO:0000256" key="9">
    <source>
        <dbReference type="ARBA" id="ARBA00023015"/>
    </source>
</evidence>
<dbReference type="GO" id="GO:0006355">
    <property type="term" value="P:regulation of DNA-templated transcription"/>
    <property type="evidence" value="ECO:0007669"/>
    <property type="project" value="InterPro"/>
</dbReference>
<evidence type="ECO:0000256" key="4">
    <source>
        <dbReference type="ARBA" id="ARBA00022679"/>
    </source>
</evidence>
<dbReference type="InterPro" id="IPR016181">
    <property type="entry name" value="Acyl_CoA_acyltransferase"/>
</dbReference>
<comment type="function">
    <text evidence="13">Catalytic component of the NuA4 histone acetyltransferase (HAT) complex which is involved in epigenetic transcriptional activation of selected genes principally by acetylation of nucleosomal histones H4, H3, H2B, H2A and H2A variant H2A.Z. Acetylates histone H4 to form H4K5ac, H4K8ac, H4K12ac and H4K16ac, histone H3 to form H3K14ac, and histone H2A to form H2AK4ac and H2AK7ac. The NuA4 complex is involved in the DNA damage response and is required for chromosome segregation. The NuA4 complex plays a direct role in repair of DNA double-strand breaks (DSBs) through homologous recombination. Recruitment to promoters depends on H3K4me. Also acetylates non-histone proteins. In addition to protein acetyltransferase, can use different acyl-CoA substrates, such as 2-hydroxyisobutanoyl-CoA (2-hydroxyisobutyryl-CoA) or (2E)-butenoyl-CoA (crotonyl-CoA), and is able to mediate protein 2-hydroxyisobutyrylation and crotonylation, respectively.</text>
</comment>
<dbReference type="SUPFAM" id="SSF55729">
    <property type="entry name" value="Acyl-CoA N-acyltransferases (Nat)"/>
    <property type="match status" value="1"/>
</dbReference>
<evidence type="ECO:0000256" key="11">
    <source>
        <dbReference type="ARBA" id="ARBA00023242"/>
    </source>
</evidence>
<comment type="similarity">
    <text evidence="2">Belongs to the MYST (SAS/MOZ) family.</text>
</comment>
<keyword evidence="6" id="KW-0863">Zinc-finger</keyword>
<keyword evidence="9" id="KW-0805">Transcription regulation</keyword>
<dbReference type="Gene3D" id="3.40.630.30">
    <property type="match status" value="1"/>
</dbReference>
<dbReference type="AlphaFoldDB" id="A0A5M8PR52"/>
<evidence type="ECO:0000256" key="13">
    <source>
        <dbReference type="ARBA" id="ARBA00045805"/>
    </source>
</evidence>
<dbReference type="PANTHER" id="PTHR10615">
    <property type="entry name" value="HISTONE ACETYLTRANSFERASE"/>
    <property type="match status" value="1"/>
</dbReference>
<name>A0A5M8PR52_9LECA</name>
<keyword evidence="5" id="KW-0479">Metal-binding</keyword>
<protein>
    <recommendedName>
        <fullName evidence="3">histone acetyltransferase</fullName>
        <ecNumber evidence="3">2.3.1.48</ecNumber>
    </recommendedName>
</protein>
<comment type="subcellular location">
    <subcellularLocation>
        <location evidence="1">Nucleus</location>
    </subcellularLocation>
</comment>
<dbReference type="FunFam" id="3.40.630.30:FF:000067">
    <property type="entry name" value="Histone acetyltransferase"/>
    <property type="match status" value="1"/>
</dbReference>
<evidence type="ECO:0000259" key="15">
    <source>
        <dbReference type="PROSITE" id="PS51726"/>
    </source>
</evidence>
<dbReference type="GO" id="GO:0046972">
    <property type="term" value="F:histone H4K16 acetyltransferase activity"/>
    <property type="evidence" value="ECO:0007669"/>
    <property type="project" value="TreeGrafter"/>
</dbReference>
<evidence type="ECO:0000256" key="10">
    <source>
        <dbReference type="ARBA" id="ARBA00023163"/>
    </source>
</evidence>